<gene>
    <name evidence="4" type="ORF">RSO01_78060</name>
</gene>
<name>A0A512NNW6_9HYPH</name>
<dbReference type="EMBL" id="BKAJ01000173">
    <property type="protein sequence ID" value="GEP60640.1"/>
    <property type="molecule type" value="Genomic_DNA"/>
</dbReference>
<evidence type="ECO:0000313" key="5">
    <source>
        <dbReference type="Proteomes" id="UP000321058"/>
    </source>
</evidence>
<keyword evidence="5" id="KW-1185">Reference proteome</keyword>
<keyword evidence="2" id="KW-0560">Oxidoreductase</keyword>
<reference evidence="4 5" key="1">
    <citation type="submission" date="2019-07" db="EMBL/GenBank/DDBJ databases">
        <title>Whole genome shotgun sequence of Reyranella soli NBRC 108950.</title>
        <authorList>
            <person name="Hosoyama A."/>
            <person name="Uohara A."/>
            <person name="Ohji S."/>
            <person name="Ichikawa N."/>
        </authorList>
    </citation>
    <scope>NUCLEOTIDE SEQUENCE [LARGE SCALE GENOMIC DNA]</scope>
    <source>
        <strain evidence="4 5">NBRC 108950</strain>
    </source>
</reference>
<dbReference type="RefSeq" id="WP_147155978.1">
    <property type="nucleotide sequence ID" value="NZ_BKAJ01000173.1"/>
</dbReference>
<evidence type="ECO:0000256" key="1">
    <source>
        <dbReference type="ARBA" id="ARBA00006484"/>
    </source>
</evidence>
<dbReference type="PANTHER" id="PTHR42760">
    <property type="entry name" value="SHORT-CHAIN DEHYDROGENASES/REDUCTASES FAMILY MEMBER"/>
    <property type="match status" value="1"/>
</dbReference>
<organism evidence="4 5">
    <name type="scientific">Reyranella soli</name>
    <dbReference type="NCBI Taxonomy" id="1230389"/>
    <lineage>
        <taxon>Bacteria</taxon>
        <taxon>Pseudomonadati</taxon>
        <taxon>Pseudomonadota</taxon>
        <taxon>Alphaproteobacteria</taxon>
        <taxon>Hyphomicrobiales</taxon>
        <taxon>Reyranellaceae</taxon>
        <taxon>Reyranella</taxon>
    </lineage>
</organism>
<protein>
    <submittedName>
        <fullName evidence="4">Oxidoreductase</fullName>
    </submittedName>
</protein>
<evidence type="ECO:0000313" key="4">
    <source>
        <dbReference type="EMBL" id="GEP60640.1"/>
    </source>
</evidence>
<dbReference type="PRINTS" id="PR00080">
    <property type="entry name" value="SDRFAMILY"/>
</dbReference>
<dbReference type="SUPFAM" id="SSF51735">
    <property type="entry name" value="NAD(P)-binding Rossmann-fold domains"/>
    <property type="match status" value="1"/>
</dbReference>
<proteinExistence type="inferred from homology"/>
<evidence type="ECO:0000256" key="3">
    <source>
        <dbReference type="RuleBase" id="RU000363"/>
    </source>
</evidence>
<accession>A0A512NNW6</accession>
<dbReference type="AlphaFoldDB" id="A0A512NNW6"/>
<comment type="similarity">
    <text evidence="1 3">Belongs to the short-chain dehydrogenases/reductases (SDR) family.</text>
</comment>
<evidence type="ECO:0000256" key="2">
    <source>
        <dbReference type="ARBA" id="ARBA00023002"/>
    </source>
</evidence>
<dbReference type="Pfam" id="PF00106">
    <property type="entry name" value="adh_short"/>
    <property type="match status" value="1"/>
</dbReference>
<dbReference type="Proteomes" id="UP000321058">
    <property type="component" value="Unassembled WGS sequence"/>
</dbReference>
<dbReference type="InterPro" id="IPR002347">
    <property type="entry name" value="SDR_fam"/>
</dbReference>
<dbReference type="Gene3D" id="3.40.50.720">
    <property type="entry name" value="NAD(P)-binding Rossmann-like Domain"/>
    <property type="match status" value="1"/>
</dbReference>
<dbReference type="InterPro" id="IPR036291">
    <property type="entry name" value="NAD(P)-bd_dom_sf"/>
</dbReference>
<dbReference type="OrthoDB" id="9781689at2"/>
<comment type="caution">
    <text evidence="4">The sequence shown here is derived from an EMBL/GenBank/DDBJ whole genome shotgun (WGS) entry which is preliminary data.</text>
</comment>
<dbReference type="GO" id="GO:0016616">
    <property type="term" value="F:oxidoreductase activity, acting on the CH-OH group of donors, NAD or NADP as acceptor"/>
    <property type="evidence" value="ECO:0007669"/>
    <property type="project" value="TreeGrafter"/>
</dbReference>
<dbReference type="PANTHER" id="PTHR42760:SF133">
    <property type="entry name" value="3-OXOACYL-[ACYL-CARRIER-PROTEIN] REDUCTASE"/>
    <property type="match status" value="1"/>
</dbReference>
<dbReference type="PRINTS" id="PR00081">
    <property type="entry name" value="GDHRDH"/>
</dbReference>
<sequence>MQKMTGRVAIVTGASRGIGQAIAELFAAEGAKVVCVARTLNEGDHQLKGALASTVAAIKAAGGEATAVAADISSEAECLRLVEAARSAYGRIDTLVNNAALNYYIPTADYPTNRWIKAFAVNVHAPFILSKAVLPDMIAAGRGAIVNISSGSAIGPGRGPYKDQTVRGGVMYGASKAALERFTQGLAQEVAHRGGIAVSCVSPSRVVPTPGTVYHKLVDGLDDPRGEPPSMMARAALLLASEAAEKVNGRVTYSQQILKEFGWIDKGVGRGIDATGSGYSQI</sequence>